<dbReference type="KEGG" id="mrr:Moror_11248"/>
<feature type="compositionally biased region" description="Basic and acidic residues" evidence="1">
    <location>
        <begin position="92"/>
        <end position="102"/>
    </location>
</feature>
<dbReference type="HOGENOM" id="CLU_1855801_0_0_1"/>
<dbReference type="EMBL" id="AWSO01002413">
    <property type="protein sequence ID" value="ESK81502.1"/>
    <property type="molecule type" value="Genomic_DNA"/>
</dbReference>
<name>V2WIT4_MONRO</name>
<organism evidence="2 3">
    <name type="scientific">Moniliophthora roreri (strain MCA 2997)</name>
    <name type="common">Cocoa frosty pod rot fungus</name>
    <name type="synonym">Crinipellis roreri</name>
    <dbReference type="NCBI Taxonomy" id="1381753"/>
    <lineage>
        <taxon>Eukaryota</taxon>
        <taxon>Fungi</taxon>
        <taxon>Dikarya</taxon>
        <taxon>Basidiomycota</taxon>
        <taxon>Agaricomycotina</taxon>
        <taxon>Agaricomycetes</taxon>
        <taxon>Agaricomycetidae</taxon>
        <taxon>Agaricales</taxon>
        <taxon>Marasmiineae</taxon>
        <taxon>Marasmiaceae</taxon>
        <taxon>Moniliophthora</taxon>
    </lineage>
</organism>
<feature type="compositionally biased region" description="Polar residues" evidence="1">
    <location>
        <begin position="38"/>
        <end position="56"/>
    </location>
</feature>
<proteinExistence type="predicted"/>
<keyword evidence="3" id="KW-1185">Reference proteome</keyword>
<sequence length="139" mass="14917">MNTPADPGSSTQLTSTLTTFHTRWHSSQPSQPAPSDCTLHSHTQSGNTASKSLDQATLTLTEDSDPSSSLSEPISIDPTLNQIDKEEEDKEEGGARGIDPKDLPGTLEQSKIEVNNQLQKLYDAGDPEAVQIAEEAESL</sequence>
<gene>
    <name evidence="2" type="ORF">Moror_11248</name>
</gene>
<reference evidence="2 3" key="1">
    <citation type="journal article" date="2014" name="BMC Genomics">
        <title>Genome and secretome analysis of the hemibiotrophic fungal pathogen, Moniliophthora roreri, which causes frosty pod rot disease of cacao: mechanisms of the biotrophic and necrotrophic phases.</title>
        <authorList>
            <person name="Meinhardt L.W."/>
            <person name="Costa G.G.L."/>
            <person name="Thomazella D.P.T."/>
            <person name="Teixeira P.J.P.L."/>
            <person name="Carazzolle M.F."/>
            <person name="Schuster S.C."/>
            <person name="Carlson J.E."/>
            <person name="Guiltinan M.J."/>
            <person name="Mieczkowski P."/>
            <person name="Farmer A."/>
            <person name="Ramaraj T."/>
            <person name="Crozier J."/>
            <person name="Davis R.E."/>
            <person name="Shao J."/>
            <person name="Melnick R.L."/>
            <person name="Pereira G.A.G."/>
            <person name="Bailey B.A."/>
        </authorList>
    </citation>
    <scope>NUCLEOTIDE SEQUENCE [LARGE SCALE GENOMIC DNA]</scope>
    <source>
        <strain evidence="2 3">MCA 2997</strain>
    </source>
</reference>
<protein>
    <submittedName>
        <fullName evidence="2">Uncharacterized protein</fullName>
    </submittedName>
</protein>
<comment type="caution">
    <text evidence="2">The sequence shown here is derived from an EMBL/GenBank/DDBJ whole genome shotgun (WGS) entry which is preliminary data.</text>
</comment>
<feature type="compositionally biased region" description="Low complexity" evidence="1">
    <location>
        <begin position="57"/>
        <end position="78"/>
    </location>
</feature>
<dbReference type="Proteomes" id="UP000017559">
    <property type="component" value="Unassembled WGS sequence"/>
</dbReference>
<accession>V2WIT4</accession>
<evidence type="ECO:0000313" key="2">
    <source>
        <dbReference type="EMBL" id="ESK81502.1"/>
    </source>
</evidence>
<evidence type="ECO:0000256" key="1">
    <source>
        <dbReference type="SAM" id="MobiDB-lite"/>
    </source>
</evidence>
<feature type="region of interest" description="Disordered" evidence="1">
    <location>
        <begin position="1"/>
        <end position="109"/>
    </location>
</feature>
<feature type="compositionally biased region" description="Low complexity" evidence="1">
    <location>
        <begin position="9"/>
        <end position="19"/>
    </location>
</feature>
<evidence type="ECO:0000313" key="3">
    <source>
        <dbReference type="Proteomes" id="UP000017559"/>
    </source>
</evidence>
<dbReference type="AlphaFoldDB" id="V2WIT4"/>